<protein>
    <recommendedName>
        <fullName evidence="3">Staphylococcal protein</fullName>
    </recommendedName>
</protein>
<keyword evidence="2" id="KW-1185">Reference proteome</keyword>
<organism evidence="1 2">
    <name type="scientific">Staphylococcus massiliensis S46</name>
    <dbReference type="NCBI Taxonomy" id="1229783"/>
    <lineage>
        <taxon>Bacteria</taxon>
        <taxon>Bacillati</taxon>
        <taxon>Bacillota</taxon>
        <taxon>Bacilli</taxon>
        <taxon>Bacillales</taxon>
        <taxon>Staphylococcaceae</taxon>
        <taxon>Staphylococcus</taxon>
    </lineage>
</organism>
<reference evidence="1 2" key="1">
    <citation type="journal article" date="2013" name="Genome Announc.">
        <title>Genome Sequence of Staphylococcus massiliensis Strain S46, Isolated from the Surface of Healthy Human Skin.</title>
        <authorList>
            <person name="Srivastav R."/>
            <person name="Singh A."/>
            <person name="Jangir P.K."/>
            <person name="Kumari C."/>
            <person name="Muduli S."/>
            <person name="Sharma R."/>
        </authorList>
    </citation>
    <scope>NUCLEOTIDE SEQUENCE [LARGE SCALE GENOMIC DNA]</scope>
    <source>
        <strain evidence="1 2">S46</strain>
    </source>
</reference>
<accession>K9AW27</accession>
<evidence type="ECO:0000313" key="1">
    <source>
        <dbReference type="EMBL" id="EKU50286.1"/>
    </source>
</evidence>
<evidence type="ECO:0000313" key="2">
    <source>
        <dbReference type="Proteomes" id="UP000009885"/>
    </source>
</evidence>
<evidence type="ECO:0008006" key="3">
    <source>
        <dbReference type="Google" id="ProtNLM"/>
    </source>
</evidence>
<dbReference type="STRING" id="1229783.C273_01550"/>
<proteinExistence type="predicted"/>
<sequence length="73" mass="9027">MDYEHLNLEHFFARNDELDRIKDKSDFVMINNLTNEMQYRDGQVEGSIDLNRYYYKNRSQAMSFIMMDYKREE</sequence>
<comment type="caution">
    <text evidence="1">The sequence shown here is derived from an EMBL/GenBank/DDBJ whole genome shotgun (WGS) entry which is preliminary data.</text>
</comment>
<dbReference type="Proteomes" id="UP000009885">
    <property type="component" value="Unassembled WGS sequence"/>
</dbReference>
<dbReference type="OrthoDB" id="2397596at2"/>
<name>K9AW27_9STAP</name>
<dbReference type="eggNOG" id="ENOG503059S">
    <property type="taxonomic scope" value="Bacteria"/>
</dbReference>
<dbReference type="PATRIC" id="fig|1229783.3.peg.316"/>
<dbReference type="RefSeq" id="WP_009381999.1">
    <property type="nucleotide sequence ID" value="NZ_AMSQ01000002.1"/>
</dbReference>
<dbReference type="EMBL" id="AMSQ01000002">
    <property type="protein sequence ID" value="EKU50286.1"/>
    <property type="molecule type" value="Genomic_DNA"/>
</dbReference>
<gene>
    <name evidence="1" type="ORF">C273_01550</name>
</gene>
<dbReference type="AlphaFoldDB" id="K9AW27"/>